<feature type="transmembrane region" description="Helical" evidence="2">
    <location>
        <begin position="324"/>
        <end position="343"/>
    </location>
</feature>
<dbReference type="Pfam" id="PF07690">
    <property type="entry name" value="MFS_1"/>
    <property type="match status" value="1"/>
</dbReference>
<feature type="transmembrane region" description="Helical" evidence="2">
    <location>
        <begin position="110"/>
        <end position="133"/>
    </location>
</feature>
<organism evidence="3 4">
    <name type="scientific">Streptomyces umbrinus</name>
    <dbReference type="NCBI Taxonomy" id="67370"/>
    <lineage>
        <taxon>Bacteria</taxon>
        <taxon>Bacillati</taxon>
        <taxon>Actinomycetota</taxon>
        <taxon>Actinomycetes</taxon>
        <taxon>Kitasatosporales</taxon>
        <taxon>Streptomycetaceae</taxon>
        <taxon>Streptomyces</taxon>
        <taxon>Streptomyces phaeochromogenes group</taxon>
    </lineage>
</organism>
<evidence type="ECO:0000313" key="3">
    <source>
        <dbReference type="EMBL" id="MDQ1030871.1"/>
    </source>
</evidence>
<name>A0ABU0T500_9ACTN</name>
<dbReference type="RefSeq" id="WP_307526687.1">
    <property type="nucleotide sequence ID" value="NZ_JAUSZI010000002.1"/>
</dbReference>
<feature type="compositionally biased region" description="Basic and acidic residues" evidence="1">
    <location>
        <begin position="200"/>
        <end position="217"/>
    </location>
</feature>
<feature type="transmembrane region" description="Helical" evidence="2">
    <location>
        <begin position="52"/>
        <end position="73"/>
    </location>
</feature>
<keyword evidence="2" id="KW-1133">Transmembrane helix</keyword>
<dbReference type="Proteomes" id="UP001230328">
    <property type="component" value="Unassembled WGS sequence"/>
</dbReference>
<feature type="compositionally biased region" description="Acidic residues" evidence="1">
    <location>
        <begin position="218"/>
        <end position="230"/>
    </location>
</feature>
<evidence type="ECO:0000313" key="4">
    <source>
        <dbReference type="Proteomes" id="UP001230328"/>
    </source>
</evidence>
<evidence type="ECO:0000256" key="1">
    <source>
        <dbReference type="SAM" id="MobiDB-lite"/>
    </source>
</evidence>
<evidence type="ECO:0000256" key="2">
    <source>
        <dbReference type="SAM" id="Phobius"/>
    </source>
</evidence>
<dbReference type="PANTHER" id="PTHR23530">
    <property type="entry name" value="TRANSPORT PROTEIN-RELATED"/>
    <property type="match status" value="1"/>
</dbReference>
<dbReference type="EMBL" id="JAUSZI010000002">
    <property type="protein sequence ID" value="MDQ1030871.1"/>
    <property type="molecule type" value="Genomic_DNA"/>
</dbReference>
<dbReference type="InterPro" id="IPR036259">
    <property type="entry name" value="MFS_trans_sf"/>
</dbReference>
<accession>A0ABU0T500</accession>
<dbReference type="Gene3D" id="1.20.1250.20">
    <property type="entry name" value="MFS general substrate transporter like domains"/>
    <property type="match status" value="1"/>
</dbReference>
<keyword evidence="4" id="KW-1185">Reference proteome</keyword>
<feature type="transmembrane region" description="Helical" evidence="2">
    <location>
        <begin position="299"/>
        <end position="317"/>
    </location>
</feature>
<feature type="transmembrane region" description="Helical" evidence="2">
    <location>
        <begin position="154"/>
        <end position="172"/>
    </location>
</feature>
<dbReference type="PANTHER" id="PTHR23530:SF1">
    <property type="entry name" value="PERMEASE, MAJOR FACILITATOR SUPERFAMILY-RELATED"/>
    <property type="match status" value="1"/>
</dbReference>
<feature type="transmembrane region" description="Helical" evidence="2">
    <location>
        <begin position="413"/>
        <end position="432"/>
    </location>
</feature>
<comment type="caution">
    <text evidence="3">The sequence shown here is derived from an EMBL/GenBank/DDBJ whole genome shotgun (WGS) entry which is preliminary data.</text>
</comment>
<feature type="transmembrane region" description="Helical" evidence="2">
    <location>
        <begin position="380"/>
        <end position="401"/>
    </location>
</feature>
<proteinExistence type="predicted"/>
<dbReference type="InterPro" id="IPR053160">
    <property type="entry name" value="MFS_DHA3_Transporter"/>
</dbReference>
<reference evidence="3 4" key="1">
    <citation type="submission" date="2023-07" db="EMBL/GenBank/DDBJ databases">
        <title>Comparative genomics of wheat-associated soil bacteria to identify genetic determinants of phenazine resistance.</title>
        <authorList>
            <person name="Mouncey N."/>
        </authorList>
    </citation>
    <scope>NUCLEOTIDE SEQUENCE [LARGE SCALE GENOMIC DNA]</scope>
    <source>
        <strain evidence="3 4">V2I4</strain>
    </source>
</reference>
<protein>
    <submittedName>
        <fullName evidence="3">MFS family permease</fullName>
    </submittedName>
</protein>
<feature type="transmembrane region" description="Helical" evidence="2">
    <location>
        <begin position="26"/>
        <end position="46"/>
    </location>
</feature>
<sequence length="453" mass="45929">MTLSPARAPGTGPGSGPAVRRLTATLYGYAFLDDFVLLYPVYALLFSDTGLTVWQISSLFCLWALTGVLLEIPSGAWADAVSRRLLLWFGPLLTSAGFALWVLAPTYWAFALGFVLWGAKGALGSGALEALVYEELDRLGAADRYGAVMGRARAAGLVAVMAAIPLAGPVYAFGGYPAVGLASVLACLLTAATATRFPEHREPAAAAKDGEARREGLGDDLDEGLGDDPGEGLADGPGDALGDGWTRTLRAGLAEARSDRSVRGALLLVPAVTAVWGALDEYTPLLVRDTGVAESAVPNWLLLIWAGATAGGLLAGVGRRLGTGGFAGLLAVSAVALAAGAWVRTPAGIGLVALSFCGFQLASVLADARLQDRIGGTGRATLTSVAGVGTDLTTIAVYGAYGVIGSATTHGAAFALFAVPYLVTAALLAAVGKGAAGKGAARAARTSGSRARP</sequence>
<dbReference type="SUPFAM" id="SSF103473">
    <property type="entry name" value="MFS general substrate transporter"/>
    <property type="match status" value="1"/>
</dbReference>
<keyword evidence="2" id="KW-0472">Membrane</keyword>
<feature type="region of interest" description="Disordered" evidence="1">
    <location>
        <begin position="200"/>
        <end position="241"/>
    </location>
</feature>
<keyword evidence="2" id="KW-0812">Transmembrane</keyword>
<dbReference type="InterPro" id="IPR011701">
    <property type="entry name" value="MFS"/>
</dbReference>
<feature type="transmembrane region" description="Helical" evidence="2">
    <location>
        <begin position="85"/>
        <end position="104"/>
    </location>
</feature>
<feature type="transmembrane region" description="Helical" evidence="2">
    <location>
        <begin position="349"/>
        <end position="368"/>
    </location>
</feature>
<gene>
    <name evidence="3" type="ORF">QF035_008453</name>
</gene>